<dbReference type="Proteomes" id="UP000183530">
    <property type="component" value="Chromosome"/>
</dbReference>
<evidence type="ECO:0000313" key="1">
    <source>
        <dbReference type="EMBL" id="APF39778.1"/>
    </source>
</evidence>
<proteinExistence type="predicted"/>
<gene>
    <name evidence="1" type="ORF">BHE16_00670</name>
</gene>
<dbReference type="KEGG" id="nae:BHE16_00670"/>
<reference evidence="1 2" key="1">
    <citation type="submission" date="2016-11" db="EMBL/GenBank/DDBJ databases">
        <title>Genome sequencing of Zhihengliuella aestuarii B18 antagonistic to Plasmodiophora brassicae.</title>
        <authorList>
            <person name="Luo Y."/>
        </authorList>
    </citation>
    <scope>NUCLEOTIDE SEQUENCE [LARGE SCALE GENOMIC DNA]</scope>
    <source>
        <strain evidence="1 2">B18</strain>
    </source>
</reference>
<dbReference type="EMBL" id="CP018135">
    <property type="protein sequence ID" value="APF39778.1"/>
    <property type="molecule type" value="Genomic_DNA"/>
</dbReference>
<organism evidence="1 2">
    <name type="scientific">Neomicrococcus aestuarii</name>
    <dbReference type="NCBI Taxonomy" id="556325"/>
    <lineage>
        <taxon>Bacteria</taxon>
        <taxon>Bacillati</taxon>
        <taxon>Actinomycetota</taxon>
        <taxon>Actinomycetes</taxon>
        <taxon>Micrococcales</taxon>
        <taxon>Micrococcaceae</taxon>
        <taxon>Neomicrococcus</taxon>
    </lineage>
</organism>
<dbReference type="AlphaFoldDB" id="A0A1L2ZL88"/>
<keyword evidence="2" id="KW-1185">Reference proteome</keyword>
<sequence length="111" mass="12110">MSPAPAMRITDFDHLPERGAIEARGHVDSVMILPKNQVPEYSVMVAAQPAPPGGRRRAASRIRLIFMGQRRVPGIDAGTLLAFRGTVGVVDNIPTIYNPSYEILPSTEDNE</sequence>
<dbReference type="OrthoDB" id="3268233at2"/>
<accession>A0A1L2ZL88</accession>
<dbReference type="STRING" id="556325.BHE16_00670"/>
<evidence type="ECO:0000313" key="2">
    <source>
        <dbReference type="Proteomes" id="UP000183530"/>
    </source>
</evidence>
<name>A0A1L2ZL88_9MICC</name>
<protein>
    <submittedName>
        <fullName evidence="1">Uncharacterized protein</fullName>
    </submittedName>
</protein>